<feature type="region of interest" description="Disordered" evidence="1">
    <location>
        <begin position="22"/>
        <end position="90"/>
    </location>
</feature>
<reference evidence="3 4" key="1">
    <citation type="journal article" date="2023" name="Hortic Res">
        <title>Pangenome of water caltrop reveals structural variations and asymmetric subgenome divergence after allopolyploidization.</title>
        <authorList>
            <person name="Zhang X."/>
            <person name="Chen Y."/>
            <person name="Wang L."/>
            <person name="Yuan Y."/>
            <person name="Fang M."/>
            <person name="Shi L."/>
            <person name="Lu R."/>
            <person name="Comes H.P."/>
            <person name="Ma Y."/>
            <person name="Chen Y."/>
            <person name="Huang G."/>
            <person name="Zhou Y."/>
            <person name="Zheng Z."/>
            <person name="Qiu Y."/>
        </authorList>
    </citation>
    <scope>NUCLEOTIDE SEQUENCE [LARGE SCALE GENOMIC DNA]</scope>
    <source>
        <tissue evidence="3">Roots</tissue>
    </source>
</reference>
<dbReference type="GO" id="GO:0003677">
    <property type="term" value="F:DNA binding"/>
    <property type="evidence" value="ECO:0007669"/>
    <property type="project" value="InterPro"/>
</dbReference>
<gene>
    <name evidence="3" type="ORF">SAY87_031729</name>
</gene>
<evidence type="ECO:0000259" key="2">
    <source>
        <dbReference type="Pfam" id="PF07460"/>
    </source>
</evidence>
<name>A0AAN7QL87_9MYRT</name>
<dbReference type="PANTHER" id="PTHR34199:SF1">
    <property type="entry name" value="HISTONE-LYSINE N-METHYLTRANSFERASE, H3 LYSINE-79 SPECIFIC-LIKE PROTEIN"/>
    <property type="match status" value="1"/>
</dbReference>
<dbReference type="EMBL" id="JAXIOK010000005">
    <property type="protein sequence ID" value="KAK4771197.1"/>
    <property type="molecule type" value="Genomic_DNA"/>
</dbReference>
<dbReference type="Pfam" id="PF07460">
    <property type="entry name" value="NUMOD3"/>
    <property type="match status" value="1"/>
</dbReference>
<evidence type="ECO:0000313" key="4">
    <source>
        <dbReference type="Proteomes" id="UP001345219"/>
    </source>
</evidence>
<evidence type="ECO:0000256" key="1">
    <source>
        <dbReference type="SAM" id="MobiDB-lite"/>
    </source>
</evidence>
<dbReference type="PANTHER" id="PTHR34199">
    <property type="entry name" value="NUMOD3 MOTIF FAMILY PROTEIN, EXPRESSED"/>
    <property type="match status" value="1"/>
</dbReference>
<dbReference type="Proteomes" id="UP001345219">
    <property type="component" value="Chromosome 24"/>
</dbReference>
<feature type="compositionally biased region" description="Basic and acidic residues" evidence="1">
    <location>
        <begin position="60"/>
        <end position="90"/>
    </location>
</feature>
<accession>A0AAN7QL87</accession>
<proteinExistence type="predicted"/>
<feature type="domain" description="Nuclease associated modular" evidence="2">
    <location>
        <begin position="38"/>
        <end position="66"/>
    </location>
</feature>
<organism evidence="3 4">
    <name type="scientific">Trapa incisa</name>
    <dbReference type="NCBI Taxonomy" id="236973"/>
    <lineage>
        <taxon>Eukaryota</taxon>
        <taxon>Viridiplantae</taxon>
        <taxon>Streptophyta</taxon>
        <taxon>Embryophyta</taxon>
        <taxon>Tracheophyta</taxon>
        <taxon>Spermatophyta</taxon>
        <taxon>Magnoliopsida</taxon>
        <taxon>eudicotyledons</taxon>
        <taxon>Gunneridae</taxon>
        <taxon>Pentapetalae</taxon>
        <taxon>rosids</taxon>
        <taxon>malvids</taxon>
        <taxon>Myrtales</taxon>
        <taxon>Lythraceae</taxon>
        <taxon>Trapa</taxon>
    </lineage>
</organism>
<comment type="caution">
    <text evidence="3">The sequence shown here is derived from an EMBL/GenBank/DDBJ whole genome shotgun (WGS) entry which is preliminary data.</text>
</comment>
<dbReference type="InterPro" id="IPR003611">
    <property type="entry name" value="NUMOD3"/>
</dbReference>
<keyword evidence="4" id="KW-1185">Reference proteome</keyword>
<dbReference type="AlphaFoldDB" id="A0AAN7QL87"/>
<evidence type="ECO:0000313" key="3">
    <source>
        <dbReference type="EMBL" id="KAK4771197.1"/>
    </source>
</evidence>
<sequence length="147" mass="16895">MLLGVSPLQAWTCAVEAPLSIDADGNQPEEDQNGNGEKKKIGLANKGKVPWNVGRKHSGVTRDRIRQRTREALRDPKVRKKMAEHPRPHSDQIKAKIGFSLRQLWRERLREKRMKEKFFLSWYNNIAKAAKKGLADQKGMDWAVLIK</sequence>
<protein>
    <recommendedName>
        <fullName evidence="2">Nuclease associated modular domain-containing protein</fullName>
    </recommendedName>
</protein>